<keyword evidence="15" id="KW-1185">Reference proteome</keyword>
<comment type="cofactor">
    <cofactor evidence="1 13">
        <name>heme</name>
        <dbReference type="ChEBI" id="CHEBI:30413"/>
    </cofactor>
</comment>
<dbReference type="EMBL" id="LR899009">
    <property type="protein sequence ID" value="CAD7079538.1"/>
    <property type="molecule type" value="Genomic_DNA"/>
</dbReference>
<accession>A0A7R8UF39</accession>
<dbReference type="AlphaFoldDB" id="A0A7R8UF39"/>
<evidence type="ECO:0000256" key="12">
    <source>
        <dbReference type="ARBA" id="ARBA00023136"/>
    </source>
</evidence>
<dbReference type="PRINTS" id="PR00463">
    <property type="entry name" value="EP450I"/>
</dbReference>
<dbReference type="GO" id="GO:0005506">
    <property type="term" value="F:iron ion binding"/>
    <property type="evidence" value="ECO:0007669"/>
    <property type="project" value="InterPro"/>
</dbReference>
<organism evidence="14 15">
    <name type="scientific">Hermetia illucens</name>
    <name type="common">Black soldier fly</name>
    <dbReference type="NCBI Taxonomy" id="343691"/>
    <lineage>
        <taxon>Eukaryota</taxon>
        <taxon>Metazoa</taxon>
        <taxon>Ecdysozoa</taxon>
        <taxon>Arthropoda</taxon>
        <taxon>Hexapoda</taxon>
        <taxon>Insecta</taxon>
        <taxon>Pterygota</taxon>
        <taxon>Neoptera</taxon>
        <taxon>Endopterygota</taxon>
        <taxon>Diptera</taxon>
        <taxon>Brachycera</taxon>
        <taxon>Stratiomyomorpha</taxon>
        <taxon>Stratiomyidae</taxon>
        <taxon>Hermetiinae</taxon>
        <taxon>Hermetia</taxon>
    </lineage>
</organism>
<gene>
    <name evidence="14" type="ORF">HERILL_LOCUS2751</name>
</gene>
<feature type="binding site" description="axial binding residue" evidence="13">
    <location>
        <position position="776"/>
    </location>
    <ligand>
        <name>heme</name>
        <dbReference type="ChEBI" id="CHEBI:30413"/>
    </ligand>
    <ligandPart>
        <name>Fe</name>
        <dbReference type="ChEBI" id="CHEBI:18248"/>
    </ligandPart>
</feature>
<dbReference type="GO" id="GO:0005789">
    <property type="term" value="C:endoplasmic reticulum membrane"/>
    <property type="evidence" value="ECO:0007669"/>
    <property type="project" value="UniProtKB-SubCell"/>
</dbReference>
<sequence length="831" mass="95520">MGFVIGLCYLLALILIGVYTLFKVKFQYWKKRGIPHFEPRIPYGTLFRNGNKKQHITENLTEIYAAFKGKTPFAGAHFFTQALPIAVDLDFIQYVLVKDFKLFNDRGIYYNPKYDPLSLNMFNVKGNHWKRLRTKLTPTFTSGKMKFMYPTIVEVATRFDQTLSEAVRMGSVMEIKELLARFTTDVIGTCAFGIECNSLKDPNAEFRTMGRKFFAEPPLRTFGRTLVNQFPKLRIELGIKTIRTEVSSFFMGIVKETLEYRKKNNVRRDDFMDLLIQLKKSSTVESEFSLIDVDAQAFLFFLAGFETSSTTMTFALYELALNTDIQDKARNEINEVLKKHNEKFTYEAMMDMKYLDCVINDRGVAYLEPTFPLGNLSRNSIGNLREVFGKLYNLRGECPFVGGFFLFKPVVVATDLDFVKDVLVKDFNNFHGRGIYVNEKDDPLSGHLFSLDGPKWRSLRMKLSPTFTSGKMKFMFPTIVDVSEQFNQSLGEMLHDNSEIDVKEILSCFTTDVIGTCAFGVECNSLKDPNAVFREYGRKIFQPSKLRALTVVLFRIPKLAAALRLSIFSKEITNFFLGIVNQTIEHREKNNIKRNDFMDLLIGLKNNDTLDEEKKVKLGKLTLEQVAAQAFVFFVAGFETSSTTMMFALYELALNRDIQEKLRSEINTVYEKHGGQLTYEAIKDMVYLDQVINETLRKYPPVTSLQRIAQDNYKVANTKLVIEKGTTVMIPAYQIQHDERYYPNPEKFDPDRFQPEVWKARHPMTFLSFGDGPRNCIGLRFGRMQSRVGLAMLLKNYRFEPSAKTPIPMKFAQRGGILAPVDGMHLKVIKI</sequence>
<dbReference type="GO" id="GO:0016705">
    <property type="term" value="F:oxidoreductase activity, acting on paired donors, with incorporation or reduction of molecular oxygen"/>
    <property type="evidence" value="ECO:0007669"/>
    <property type="project" value="InterPro"/>
</dbReference>
<keyword evidence="12" id="KW-0472">Membrane</keyword>
<dbReference type="OrthoDB" id="2789670at2759"/>
<keyword evidence="9" id="KW-0560">Oxidoreductase</keyword>
<dbReference type="GO" id="GO:0004497">
    <property type="term" value="F:monooxygenase activity"/>
    <property type="evidence" value="ECO:0007669"/>
    <property type="project" value="UniProtKB-KW"/>
</dbReference>
<dbReference type="PRINTS" id="PR00385">
    <property type="entry name" value="P450"/>
</dbReference>
<dbReference type="PANTHER" id="PTHR24292">
    <property type="entry name" value="CYTOCHROME P450"/>
    <property type="match status" value="1"/>
</dbReference>
<evidence type="ECO:0000256" key="6">
    <source>
        <dbReference type="ARBA" id="ARBA00022723"/>
    </source>
</evidence>
<evidence type="ECO:0000313" key="15">
    <source>
        <dbReference type="Proteomes" id="UP000594454"/>
    </source>
</evidence>
<keyword evidence="5 13" id="KW-0349">Heme</keyword>
<proteinExistence type="inferred from homology"/>
<evidence type="ECO:0000256" key="4">
    <source>
        <dbReference type="ARBA" id="ARBA00010617"/>
    </source>
</evidence>
<evidence type="ECO:0000256" key="3">
    <source>
        <dbReference type="ARBA" id="ARBA00004406"/>
    </source>
</evidence>
<evidence type="ECO:0000256" key="10">
    <source>
        <dbReference type="ARBA" id="ARBA00023004"/>
    </source>
</evidence>
<name>A0A7R8UF39_HERIL</name>
<comment type="similarity">
    <text evidence="4">Belongs to the cytochrome P450 family.</text>
</comment>
<comment type="subcellular location">
    <subcellularLocation>
        <location evidence="3">Endoplasmic reticulum membrane</location>
        <topology evidence="3">Peripheral membrane protein</topology>
    </subcellularLocation>
    <subcellularLocation>
        <location evidence="2">Microsome membrane</location>
        <topology evidence="2">Peripheral membrane protein</topology>
    </subcellularLocation>
</comment>
<dbReference type="InParanoid" id="A0A7R8UF39"/>
<dbReference type="SUPFAM" id="SSF48264">
    <property type="entry name" value="Cytochrome P450"/>
    <property type="match status" value="2"/>
</dbReference>
<dbReference type="FunFam" id="1.10.630.10:FF:000042">
    <property type="entry name" value="Cytochrome P450"/>
    <property type="match status" value="1"/>
</dbReference>
<keyword evidence="7" id="KW-0256">Endoplasmic reticulum</keyword>
<evidence type="ECO:0000256" key="9">
    <source>
        <dbReference type="ARBA" id="ARBA00023002"/>
    </source>
</evidence>
<dbReference type="FunCoup" id="A0A7R8UF39">
    <property type="interactions" value="46"/>
</dbReference>
<evidence type="ECO:0000256" key="13">
    <source>
        <dbReference type="PIRSR" id="PIRSR602401-1"/>
    </source>
</evidence>
<dbReference type="PANTHER" id="PTHR24292:SF100">
    <property type="entry name" value="CYTOCHROME P450 6A16, ISOFORM B-RELATED"/>
    <property type="match status" value="1"/>
</dbReference>
<evidence type="ECO:0008006" key="16">
    <source>
        <dbReference type="Google" id="ProtNLM"/>
    </source>
</evidence>
<evidence type="ECO:0000313" key="14">
    <source>
        <dbReference type="EMBL" id="CAD7079538.1"/>
    </source>
</evidence>
<dbReference type="GO" id="GO:0020037">
    <property type="term" value="F:heme binding"/>
    <property type="evidence" value="ECO:0007669"/>
    <property type="project" value="InterPro"/>
</dbReference>
<keyword evidence="6 13" id="KW-0479">Metal-binding</keyword>
<dbReference type="Pfam" id="PF00067">
    <property type="entry name" value="p450"/>
    <property type="match status" value="2"/>
</dbReference>
<keyword evidence="8" id="KW-0492">Microsome</keyword>
<evidence type="ECO:0000256" key="2">
    <source>
        <dbReference type="ARBA" id="ARBA00004174"/>
    </source>
</evidence>
<keyword evidence="10 13" id="KW-0408">Iron</keyword>
<evidence type="ECO:0000256" key="8">
    <source>
        <dbReference type="ARBA" id="ARBA00022848"/>
    </source>
</evidence>
<dbReference type="InterPro" id="IPR050476">
    <property type="entry name" value="Insect_CytP450_Detox"/>
</dbReference>
<evidence type="ECO:0000256" key="5">
    <source>
        <dbReference type="ARBA" id="ARBA00022617"/>
    </source>
</evidence>
<keyword evidence="11" id="KW-0503">Monooxygenase</keyword>
<protein>
    <recommendedName>
        <fullName evidence="16">Cytochrome P450</fullName>
    </recommendedName>
</protein>
<dbReference type="Gene3D" id="1.10.630.10">
    <property type="entry name" value="Cytochrome P450"/>
    <property type="match status" value="2"/>
</dbReference>
<evidence type="ECO:0000256" key="1">
    <source>
        <dbReference type="ARBA" id="ARBA00001971"/>
    </source>
</evidence>
<evidence type="ECO:0000256" key="7">
    <source>
        <dbReference type="ARBA" id="ARBA00022824"/>
    </source>
</evidence>
<dbReference type="Proteomes" id="UP000594454">
    <property type="component" value="Chromosome 1"/>
</dbReference>
<reference evidence="14 15" key="1">
    <citation type="submission" date="2020-11" db="EMBL/GenBank/DDBJ databases">
        <authorList>
            <person name="Wallbank WR R."/>
            <person name="Pardo Diaz C."/>
            <person name="Kozak K."/>
            <person name="Martin S."/>
            <person name="Jiggins C."/>
            <person name="Moest M."/>
            <person name="Warren A I."/>
            <person name="Generalovic N T."/>
            <person name="Byers J.R.P. K."/>
            <person name="Montejo-Kovacevich G."/>
            <person name="Yen C E."/>
        </authorList>
    </citation>
    <scope>NUCLEOTIDE SEQUENCE [LARGE SCALE GENOMIC DNA]</scope>
</reference>
<dbReference type="InterPro" id="IPR017972">
    <property type="entry name" value="Cyt_P450_CS"/>
</dbReference>
<dbReference type="CDD" id="cd11056">
    <property type="entry name" value="CYP6-like"/>
    <property type="match status" value="2"/>
</dbReference>
<evidence type="ECO:0000256" key="11">
    <source>
        <dbReference type="ARBA" id="ARBA00023033"/>
    </source>
</evidence>
<dbReference type="InterPro" id="IPR036396">
    <property type="entry name" value="Cyt_P450_sf"/>
</dbReference>
<dbReference type="InterPro" id="IPR002401">
    <property type="entry name" value="Cyt_P450_E_grp-I"/>
</dbReference>
<dbReference type="InterPro" id="IPR001128">
    <property type="entry name" value="Cyt_P450"/>
</dbReference>
<dbReference type="PROSITE" id="PS00086">
    <property type="entry name" value="CYTOCHROME_P450"/>
    <property type="match status" value="1"/>
</dbReference>